<accession>A0A835ZM87</accession>
<reference evidence="8 9" key="1">
    <citation type="submission" date="2020-12" db="EMBL/GenBank/DDBJ databases">
        <title>De novo assembly of Tibetan sheep genome.</title>
        <authorList>
            <person name="Li X."/>
        </authorList>
    </citation>
    <scope>NUCLEOTIDE SEQUENCE [LARGE SCALE GENOMIC DNA]</scope>
    <source>
        <tissue evidence="8">Heart</tissue>
    </source>
</reference>
<evidence type="ECO:0000256" key="2">
    <source>
        <dbReference type="ARBA" id="ARBA00022491"/>
    </source>
</evidence>
<proteinExistence type="predicted"/>
<keyword evidence="6" id="KW-0539">Nucleus</keyword>
<protein>
    <submittedName>
        <fullName evidence="8">Uncharacterized protein</fullName>
    </submittedName>
</protein>
<evidence type="ECO:0000313" key="8">
    <source>
        <dbReference type="EMBL" id="KAG5193744.1"/>
    </source>
</evidence>
<dbReference type="PANTHER" id="PTHR15556:SF5">
    <property type="entry name" value="EP300-INTERACTING INHIBITOR OF DIFFERENTIATION 1"/>
    <property type="match status" value="1"/>
</dbReference>
<evidence type="ECO:0000256" key="5">
    <source>
        <dbReference type="ARBA" id="ARBA00023163"/>
    </source>
</evidence>
<dbReference type="EMBL" id="JAEMGP010000027">
    <property type="protein sequence ID" value="KAG5193744.1"/>
    <property type="molecule type" value="Genomic_DNA"/>
</dbReference>
<dbReference type="GO" id="GO:0005654">
    <property type="term" value="C:nucleoplasm"/>
    <property type="evidence" value="ECO:0007669"/>
    <property type="project" value="TreeGrafter"/>
</dbReference>
<evidence type="ECO:0000256" key="3">
    <source>
        <dbReference type="ARBA" id="ARBA00022782"/>
    </source>
</evidence>
<name>A0A835ZM87_SHEEP</name>
<dbReference type="AlphaFoldDB" id="A0A835ZM87"/>
<organism evidence="8 9">
    <name type="scientific">Ovis aries</name>
    <name type="common">Sheep</name>
    <dbReference type="NCBI Taxonomy" id="9940"/>
    <lineage>
        <taxon>Eukaryota</taxon>
        <taxon>Metazoa</taxon>
        <taxon>Chordata</taxon>
        <taxon>Craniata</taxon>
        <taxon>Vertebrata</taxon>
        <taxon>Euteleostomi</taxon>
        <taxon>Mammalia</taxon>
        <taxon>Eutheria</taxon>
        <taxon>Laurasiatheria</taxon>
        <taxon>Artiodactyla</taxon>
        <taxon>Ruminantia</taxon>
        <taxon>Pecora</taxon>
        <taxon>Bovidae</taxon>
        <taxon>Caprinae</taxon>
        <taxon>Ovis</taxon>
    </lineage>
</organism>
<keyword evidence="2" id="KW-0678">Repressor</keyword>
<evidence type="ECO:0000256" key="4">
    <source>
        <dbReference type="ARBA" id="ARBA00023015"/>
    </source>
</evidence>
<dbReference type="Proteomes" id="UP000664991">
    <property type="component" value="Unassembled WGS sequence"/>
</dbReference>
<gene>
    <name evidence="8" type="ORF">JEQ12_020105</name>
</gene>
<evidence type="ECO:0000256" key="7">
    <source>
        <dbReference type="SAM" id="MobiDB-lite"/>
    </source>
</evidence>
<keyword evidence="5" id="KW-0804">Transcription</keyword>
<evidence type="ECO:0000256" key="1">
    <source>
        <dbReference type="ARBA" id="ARBA00004123"/>
    </source>
</evidence>
<feature type="compositionally biased region" description="Basic and acidic residues" evidence="7">
    <location>
        <begin position="93"/>
        <end position="106"/>
    </location>
</feature>
<comment type="caution">
    <text evidence="8">The sequence shown here is derived from an EMBL/GenBank/DDBJ whole genome shotgun (WGS) entry which is preliminary data.</text>
</comment>
<keyword evidence="4" id="KW-0805">Transcription regulation</keyword>
<evidence type="ECO:0000256" key="6">
    <source>
        <dbReference type="ARBA" id="ARBA00023242"/>
    </source>
</evidence>
<feature type="region of interest" description="Disordered" evidence="7">
    <location>
        <begin position="20"/>
        <end position="106"/>
    </location>
</feature>
<dbReference type="GO" id="GO:0003714">
    <property type="term" value="F:transcription corepressor activity"/>
    <property type="evidence" value="ECO:0007669"/>
    <property type="project" value="TreeGrafter"/>
</dbReference>
<comment type="subcellular location">
    <subcellularLocation>
        <location evidence="1">Nucleus</location>
    </subcellularLocation>
</comment>
<evidence type="ECO:0000313" key="9">
    <source>
        <dbReference type="Proteomes" id="UP000664991"/>
    </source>
</evidence>
<keyword evidence="3" id="KW-0221">Differentiation</keyword>
<dbReference type="PANTHER" id="PTHR15556">
    <property type="entry name" value="EP300-INTERACTING INHIBITOR OF DIFFERENTIATION 2-RELATED"/>
    <property type="match status" value="1"/>
</dbReference>
<sequence>MSEMNELFELYEESNNLQMDVVPGESDLPHMEVSRGSWKLSPNPSHAGAPLEEGPMQEEAAQPMQPRGLASWPSPGEQPGEITGTDFQSNDYQEDKPLSGMHNEKTPFDQLGFIKELIPLMVVNRLTKELGCSEIIDRE</sequence>
<dbReference type="InterPro" id="IPR033258">
    <property type="entry name" value="EID"/>
</dbReference>
<dbReference type="GO" id="GO:0030154">
    <property type="term" value="P:cell differentiation"/>
    <property type="evidence" value="ECO:0007669"/>
    <property type="project" value="UniProtKB-KW"/>
</dbReference>